<dbReference type="Proteomes" id="UP001177021">
    <property type="component" value="Unassembled WGS sequence"/>
</dbReference>
<gene>
    <name evidence="1" type="ORF">MILVUS5_LOCUS28101</name>
</gene>
<accession>A0ACB0L1I2</accession>
<organism evidence="1 2">
    <name type="scientific">Trifolium pratense</name>
    <name type="common">Red clover</name>
    <dbReference type="NCBI Taxonomy" id="57577"/>
    <lineage>
        <taxon>Eukaryota</taxon>
        <taxon>Viridiplantae</taxon>
        <taxon>Streptophyta</taxon>
        <taxon>Embryophyta</taxon>
        <taxon>Tracheophyta</taxon>
        <taxon>Spermatophyta</taxon>
        <taxon>Magnoliopsida</taxon>
        <taxon>eudicotyledons</taxon>
        <taxon>Gunneridae</taxon>
        <taxon>Pentapetalae</taxon>
        <taxon>rosids</taxon>
        <taxon>fabids</taxon>
        <taxon>Fabales</taxon>
        <taxon>Fabaceae</taxon>
        <taxon>Papilionoideae</taxon>
        <taxon>50 kb inversion clade</taxon>
        <taxon>NPAAA clade</taxon>
        <taxon>Hologalegina</taxon>
        <taxon>IRL clade</taxon>
        <taxon>Trifolieae</taxon>
        <taxon>Trifolium</taxon>
    </lineage>
</organism>
<keyword evidence="2" id="KW-1185">Reference proteome</keyword>
<sequence>MKEQQTPTKLSARSTENRTGRSKHFPSKKSKKILNKSLNASSSSVSEESVDFSPFSEITEENLTEDATAFLLEEPASVTLLQPEKIICTTDACEYEMIKFTSVEDIMNFLLEFKANLIVTSDKADLQYKKLRDEIIEYVLQELNHNVQPDLIVTSDNADLKYKKLRDEIIEYVLQELNHNVQPDLIVTSDNADLQYKKLRDEIIEYVLQELNHNVQPDLIVTSDNADLQYKKLRDEIIEYVLQELNHNVQPEYVSRKRPLLFLCVIVSFIVVLAVLFFTPDVDRGLVPT</sequence>
<evidence type="ECO:0000313" key="2">
    <source>
        <dbReference type="Proteomes" id="UP001177021"/>
    </source>
</evidence>
<protein>
    <submittedName>
        <fullName evidence="1">Uncharacterized protein</fullName>
    </submittedName>
</protein>
<evidence type="ECO:0000313" key="1">
    <source>
        <dbReference type="EMBL" id="CAJ2662528.1"/>
    </source>
</evidence>
<name>A0ACB0L1I2_TRIPR</name>
<proteinExistence type="predicted"/>
<comment type="caution">
    <text evidence="1">The sequence shown here is derived from an EMBL/GenBank/DDBJ whole genome shotgun (WGS) entry which is preliminary data.</text>
</comment>
<dbReference type="EMBL" id="CASHSV030000409">
    <property type="protein sequence ID" value="CAJ2662528.1"/>
    <property type="molecule type" value="Genomic_DNA"/>
</dbReference>
<reference evidence="1" key="1">
    <citation type="submission" date="2023-10" db="EMBL/GenBank/DDBJ databases">
        <authorList>
            <person name="Rodriguez Cubillos JULIANA M."/>
            <person name="De Vega J."/>
        </authorList>
    </citation>
    <scope>NUCLEOTIDE SEQUENCE</scope>
</reference>